<reference evidence="3" key="1">
    <citation type="submission" date="2018-05" db="EMBL/GenBank/DDBJ databases">
        <authorList>
            <person name="Lanie J.A."/>
            <person name="Ng W.-L."/>
            <person name="Kazmierczak K.M."/>
            <person name="Andrzejewski T.M."/>
            <person name="Davidsen T.M."/>
            <person name="Wayne K.J."/>
            <person name="Tettelin H."/>
            <person name="Glass J.I."/>
            <person name="Rusch D."/>
            <person name="Podicherti R."/>
            <person name="Tsui H.-C.T."/>
            <person name="Winkler M.E."/>
        </authorList>
    </citation>
    <scope>NUCLEOTIDE SEQUENCE</scope>
</reference>
<dbReference type="GO" id="GO:0000160">
    <property type="term" value="P:phosphorelay signal transduction system"/>
    <property type="evidence" value="ECO:0007669"/>
    <property type="project" value="InterPro"/>
</dbReference>
<dbReference type="SMART" id="SM00448">
    <property type="entry name" value="REC"/>
    <property type="match status" value="1"/>
</dbReference>
<protein>
    <recommendedName>
        <fullName evidence="2">Response regulatory domain-containing protein</fullName>
    </recommendedName>
</protein>
<organism evidence="3">
    <name type="scientific">marine metagenome</name>
    <dbReference type="NCBI Taxonomy" id="408172"/>
    <lineage>
        <taxon>unclassified sequences</taxon>
        <taxon>metagenomes</taxon>
        <taxon>ecological metagenomes</taxon>
    </lineage>
</organism>
<dbReference type="EMBL" id="UINC01209762">
    <property type="protein sequence ID" value="SVE32919.1"/>
    <property type="molecule type" value="Genomic_DNA"/>
</dbReference>
<accession>A0A383CLJ5</accession>
<dbReference type="InterPro" id="IPR050595">
    <property type="entry name" value="Bact_response_regulator"/>
</dbReference>
<dbReference type="Gene3D" id="3.40.50.2300">
    <property type="match status" value="1"/>
</dbReference>
<evidence type="ECO:0000256" key="1">
    <source>
        <dbReference type="ARBA" id="ARBA00022553"/>
    </source>
</evidence>
<name>A0A383CLJ5_9ZZZZ</name>
<dbReference type="Pfam" id="PF00072">
    <property type="entry name" value="Response_reg"/>
    <property type="match status" value="1"/>
</dbReference>
<dbReference type="AlphaFoldDB" id="A0A383CLJ5"/>
<sequence length="132" mass="14714">MAKFDNQICLIADDYSTARRLIKDSLQQMGFSCLEAENGNQAIALIQQTTLDLVIADVNMPEKNGLELLKDIRADDNMKDLPVVLTMLEPFEDLISDAKKLGMNDYLVKPFDVFTLSKTLDKVIKTTGGESL</sequence>
<dbReference type="PANTHER" id="PTHR44591:SF3">
    <property type="entry name" value="RESPONSE REGULATORY DOMAIN-CONTAINING PROTEIN"/>
    <property type="match status" value="1"/>
</dbReference>
<dbReference type="SUPFAM" id="SSF52172">
    <property type="entry name" value="CheY-like"/>
    <property type="match status" value="1"/>
</dbReference>
<evidence type="ECO:0000313" key="3">
    <source>
        <dbReference type="EMBL" id="SVE32919.1"/>
    </source>
</evidence>
<gene>
    <name evidence="3" type="ORF">METZ01_LOCUS485773</name>
</gene>
<proteinExistence type="predicted"/>
<dbReference type="PANTHER" id="PTHR44591">
    <property type="entry name" value="STRESS RESPONSE REGULATOR PROTEIN 1"/>
    <property type="match status" value="1"/>
</dbReference>
<feature type="domain" description="Response regulatory" evidence="2">
    <location>
        <begin position="8"/>
        <end position="124"/>
    </location>
</feature>
<dbReference type="InterPro" id="IPR011006">
    <property type="entry name" value="CheY-like_superfamily"/>
</dbReference>
<dbReference type="InterPro" id="IPR001789">
    <property type="entry name" value="Sig_transdc_resp-reg_receiver"/>
</dbReference>
<evidence type="ECO:0000259" key="2">
    <source>
        <dbReference type="PROSITE" id="PS50110"/>
    </source>
</evidence>
<keyword evidence="1" id="KW-0597">Phosphoprotein</keyword>
<dbReference type="PROSITE" id="PS50110">
    <property type="entry name" value="RESPONSE_REGULATORY"/>
    <property type="match status" value="1"/>
</dbReference>